<dbReference type="InterPro" id="IPR050766">
    <property type="entry name" value="Bact_Lucif_Oxidored"/>
</dbReference>
<evidence type="ECO:0000256" key="1">
    <source>
        <dbReference type="ARBA" id="ARBA00010426"/>
    </source>
</evidence>
<dbReference type="Gene3D" id="3.20.20.30">
    <property type="entry name" value="Luciferase-like domain"/>
    <property type="match status" value="1"/>
</dbReference>
<comment type="similarity">
    <text evidence="1">Belongs to the bacterial luciferase oxidoreductase family.</text>
</comment>
<name>A0A842HYT2_9SPHN</name>
<dbReference type="SUPFAM" id="SSF51679">
    <property type="entry name" value="Bacterial luciferase-like"/>
    <property type="match status" value="1"/>
</dbReference>
<keyword evidence="7" id="KW-1185">Reference proteome</keyword>
<feature type="domain" description="Luciferase-like" evidence="5">
    <location>
        <begin position="8"/>
        <end position="306"/>
    </location>
</feature>
<evidence type="ECO:0000256" key="4">
    <source>
        <dbReference type="ARBA" id="ARBA00023033"/>
    </source>
</evidence>
<evidence type="ECO:0000259" key="5">
    <source>
        <dbReference type="Pfam" id="PF00296"/>
    </source>
</evidence>
<proteinExistence type="inferred from homology"/>
<evidence type="ECO:0000313" key="7">
    <source>
        <dbReference type="Proteomes" id="UP000564378"/>
    </source>
</evidence>
<evidence type="ECO:0000256" key="2">
    <source>
        <dbReference type="ARBA" id="ARBA00022630"/>
    </source>
</evidence>
<gene>
    <name evidence="6" type="ORF">H6P80_03370</name>
</gene>
<evidence type="ECO:0000256" key="3">
    <source>
        <dbReference type="ARBA" id="ARBA00023002"/>
    </source>
</evidence>
<dbReference type="GO" id="GO:0005829">
    <property type="term" value="C:cytosol"/>
    <property type="evidence" value="ECO:0007669"/>
    <property type="project" value="TreeGrafter"/>
</dbReference>
<dbReference type="EMBL" id="JACJVJ010000001">
    <property type="protein sequence ID" value="MBC2776654.1"/>
    <property type="molecule type" value="Genomic_DNA"/>
</dbReference>
<dbReference type="Pfam" id="PF00296">
    <property type="entry name" value="Bac_luciferase"/>
    <property type="match status" value="1"/>
</dbReference>
<dbReference type="InterPro" id="IPR036661">
    <property type="entry name" value="Luciferase-like_sf"/>
</dbReference>
<dbReference type="PANTHER" id="PTHR30137:SF16">
    <property type="entry name" value="BLL0895 PROTEIN"/>
    <property type="match status" value="1"/>
</dbReference>
<keyword evidence="3" id="KW-0560">Oxidoreductase</keyword>
<dbReference type="GO" id="GO:0004497">
    <property type="term" value="F:monooxygenase activity"/>
    <property type="evidence" value="ECO:0007669"/>
    <property type="project" value="UniProtKB-KW"/>
</dbReference>
<dbReference type="InterPro" id="IPR011251">
    <property type="entry name" value="Luciferase-like_dom"/>
</dbReference>
<dbReference type="Proteomes" id="UP000564378">
    <property type="component" value="Unassembled WGS sequence"/>
</dbReference>
<accession>A0A842HYT2</accession>
<sequence length="378" mass="41867">MSETRNVRSGVFLPPHHGNNEDVTLCMQRDFELAEWLDHLGFSELWMGEHHSGGMQIYGSPELWIAAAAERTQRIKLGAGVISVPYHNPYLIADRIVQLDHQTRGRAMFGFGPGMLVSDAAMLNIVPDQQRARLVEGVDVITRLIDGEVITQDSDWFSLRDASLQLAPYSYPRPELVTVTSKTPTGSRLAGKYGLGILTHGAGNVDGSWQAAVEAGKEHGNDLDRKDLRVVVSFHLAESKAQAIKELDFGLEDWMHYLEALNPKSYAETRAKGGTDPEKLIAARGGLAGTPDEAVEYLEALWEKTGGFGTIVLTGTNWMGFEATKRSYELFMRYVLPRFNGSNARRDRSLEWVFENRENFSGANQAAIEKAVAADGRT</sequence>
<organism evidence="6 7">
    <name type="scientific">Parasphingopyxis marina</name>
    <dbReference type="NCBI Taxonomy" id="2761622"/>
    <lineage>
        <taxon>Bacteria</taxon>
        <taxon>Pseudomonadati</taxon>
        <taxon>Pseudomonadota</taxon>
        <taxon>Alphaproteobacteria</taxon>
        <taxon>Sphingomonadales</taxon>
        <taxon>Sphingomonadaceae</taxon>
        <taxon>Parasphingopyxis</taxon>
    </lineage>
</organism>
<protein>
    <submittedName>
        <fullName evidence="6">LLM class flavin-dependent oxidoreductase</fullName>
    </submittedName>
</protein>
<dbReference type="RefSeq" id="WP_185799921.1">
    <property type="nucleotide sequence ID" value="NZ_JACJVJ010000001.1"/>
</dbReference>
<dbReference type="PANTHER" id="PTHR30137">
    <property type="entry name" value="LUCIFERASE-LIKE MONOOXYGENASE"/>
    <property type="match status" value="1"/>
</dbReference>
<reference evidence="6 7" key="1">
    <citation type="submission" date="2020-08" db="EMBL/GenBank/DDBJ databases">
        <title>Draft genome sequence of Parasphingopyxis sp. GrpM-11.</title>
        <authorList>
            <person name="Oh J."/>
            <person name="Roh D.-H."/>
        </authorList>
    </citation>
    <scope>NUCLEOTIDE SEQUENCE [LARGE SCALE GENOMIC DNA]</scope>
    <source>
        <strain evidence="6 7">GrpM-11</strain>
    </source>
</reference>
<keyword evidence="4" id="KW-0503">Monooxygenase</keyword>
<dbReference type="GO" id="GO:0016705">
    <property type="term" value="F:oxidoreductase activity, acting on paired donors, with incorporation or reduction of molecular oxygen"/>
    <property type="evidence" value="ECO:0007669"/>
    <property type="project" value="InterPro"/>
</dbReference>
<keyword evidence="2" id="KW-0285">Flavoprotein</keyword>
<evidence type="ECO:0000313" key="6">
    <source>
        <dbReference type="EMBL" id="MBC2776654.1"/>
    </source>
</evidence>
<dbReference type="AlphaFoldDB" id="A0A842HYT2"/>
<comment type="caution">
    <text evidence="6">The sequence shown here is derived from an EMBL/GenBank/DDBJ whole genome shotgun (WGS) entry which is preliminary data.</text>
</comment>